<reference evidence="2 3" key="1">
    <citation type="submission" date="2014-12" db="EMBL/GenBank/DDBJ databases">
        <title>Frankia sp. BMG5.1 draft genome.</title>
        <authorList>
            <person name="Gtari M."/>
            <person name="Ghodhbane-Gtari F."/>
            <person name="Nouioui I."/>
            <person name="Ktari A."/>
            <person name="Hezbri K."/>
            <person name="Mimouni W."/>
            <person name="Sbissi I."/>
            <person name="Ayari A."/>
            <person name="Yamanaka T."/>
            <person name="Normand P."/>
            <person name="Tisa L.S."/>
            <person name="Boudabous A."/>
        </authorList>
    </citation>
    <scope>NUCLEOTIDE SEQUENCE [LARGE SCALE GENOMIC DNA]</scope>
    <source>
        <strain evidence="2 3">BMG5.1</strain>
    </source>
</reference>
<proteinExistence type="predicted"/>
<evidence type="ECO:0000256" key="1">
    <source>
        <dbReference type="SAM" id="MobiDB-lite"/>
    </source>
</evidence>
<sequence>MVVNQIGGEHSGERCGNAVGTPSRIPAAAGSAYRPAGVRRGRPPRRGRRQERERARATIRELAAAPRTVTENLH</sequence>
<protein>
    <submittedName>
        <fullName evidence="2">Uncharacterized protein</fullName>
    </submittedName>
</protein>
<evidence type="ECO:0000313" key="2">
    <source>
        <dbReference type="EMBL" id="KLL12221.1"/>
    </source>
</evidence>
<gene>
    <name evidence="2" type="ORF">FrCorBMG51_05720</name>
</gene>
<name>A0ABR5F666_9ACTN</name>
<feature type="compositionally biased region" description="Basic residues" evidence="1">
    <location>
        <begin position="37"/>
        <end position="49"/>
    </location>
</feature>
<dbReference type="Proteomes" id="UP000035425">
    <property type="component" value="Unassembled WGS sequence"/>
</dbReference>
<comment type="caution">
    <text evidence="2">The sequence shown here is derived from an EMBL/GenBank/DDBJ whole genome shotgun (WGS) entry which is preliminary data.</text>
</comment>
<organism evidence="2 3">
    <name type="scientific">Protofrankia coriariae</name>
    <dbReference type="NCBI Taxonomy" id="1562887"/>
    <lineage>
        <taxon>Bacteria</taxon>
        <taxon>Bacillati</taxon>
        <taxon>Actinomycetota</taxon>
        <taxon>Actinomycetes</taxon>
        <taxon>Frankiales</taxon>
        <taxon>Frankiaceae</taxon>
        <taxon>Protofrankia</taxon>
    </lineage>
</organism>
<feature type="region of interest" description="Disordered" evidence="1">
    <location>
        <begin position="1"/>
        <end position="74"/>
    </location>
</feature>
<feature type="compositionally biased region" description="Basic and acidic residues" evidence="1">
    <location>
        <begin position="50"/>
        <end position="59"/>
    </location>
</feature>
<accession>A0ABR5F666</accession>
<dbReference type="EMBL" id="JWIO01000006">
    <property type="protein sequence ID" value="KLL12221.1"/>
    <property type="molecule type" value="Genomic_DNA"/>
</dbReference>
<keyword evidence="3" id="KW-1185">Reference proteome</keyword>
<evidence type="ECO:0000313" key="3">
    <source>
        <dbReference type="Proteomes" id="UP000035425"/>
    </source>
</evidence>